<name>A0A6P6J9M6_CARAU</name>
<dbReference type="Gene3D" id="2.60.40.10">
    <property type="entry name" value="Immunoglobulins"/>
    <property type="match status" value="1"/>
</dbReference>
<protein>
    <submittedName>
        <fullName evidence="4">Uncharacterized protein LOC113040423 isoform X1</fullName>
    </submittedName>
</protein>
<dbReference type="PANTHER" id="PTHR21063:SF4">
    <property type="entry name" value="CD48 ANTIGEN-RELATED"/>
    <property type="match status" value="1"/>
</dbReference>
<organism evidence="3 4">
    <name type="scientific">Carassius auratus</name>
    <name type="common">Goldfish</name>
    <dbReference type="NCBI Taxonomy" id="7957"/>
    <lineage>
        <taxon>Eukaryota</taxon>
        <taxon>Metazoa</taxon>
        <taxon>Chordata</taxon>
        <taxon>Craniata</taxon>
        <taxon>Vertebrata</taxon>
        <taxon>Euteleostomi</taxon>
        <taxon>Actinopterygii</taxon>
        <taxon>Neopterygii</taxon>
        <taxon>Teleostei</taxon>
        <taxon>Ostariophysi</taxon>
        <taxon>Cypriniformes</taxon>
        <taxon>Cyprinidae</taxon>
        <taxon>Cyprininae</taxon>
        <taxon>Carassius</taxon>
    </lineage>
</organism>
<keyword evidence="1" id="KW-0812">Transmembrane</keyword>
<dbReference type="InterPro" id="IPR036179">
    <property type="entry name" value="Ig-like_dom_sf"/>
</dbReference>
<dbReference type="Proteomes" id="UP000515129">
    <property type="component" value="Chromosome 22"/>
</dbReference>
<dbReference type="KEGG" id="caua:113040423"/>
<dbReference type="RefSeq" id="XP_026054562.1">
    <property type="nucleotide sequence ID" value="XM_026198777.1"/>
</dbReference>
<evidence type="ECO:0000256" key="1">
    <source>
        <dbReference type="SAM" id="Phobius"/>
    </source>
</evidence>
<sequence>MEGESVTLQTNVTELQTRDLITWTFGYPETSIAQINKEEGNVSTYDGVLDGRFRDRLKLDNQTGSLIITDTRTTDSGNYTVIIKGTKSTTYRFNLTVYVSASQKILISAAAAGFLLIVAAVGIYWIYRRHRKTDQEETDQTGNEEITYAEATFFKQKAQKLRFSPKNPVPRSVGVCDSLSLQEVTALLARILTPCHSSLPAPLLVSLKINIFTCHLLSFPSDP</sequence>
<dbReference type="AlphaFoldDB" id="A0A6P6J9M6"/>
<reference evidence="4" key="1">
    <citation type="submission" date="2025-08" db="UniProtKB">
        <authorList>
            <consortium name="RefSeq"/>
        </authorList>
    </citation>
    <scope>IDENTIFICATION</scope>
    <source>
        <strain evidence="4">Wakin</strain>
        <tissue evidence="4">Muscle</tissue>
    </source>
</reference>
<proteinExistence type="predicted"/>
<keyword evidence="3" id="KW-1185">Reference proteome</keyword>
<keyword evidence="1" id="KW-1133">Transmembrane helix</keyword>
<dbReference type="InterPro" id="IPR013783">
    <property type="entry name" value="Ig-like_fold"/>
</dbReference>
<evidence type="ECO:0000313" key="4">
    <source>
        <dbReference type="RefSeq" id="XP_026054562.1"/>
    </source>
</evidence>
<dbReference type="GeneID" id="113040423"/>
<gene>
    <name evidence="4" type="primary">LOC113040423</name>
</gene>
<dbReference type="PANTHER" id="PTHR21063">
    <property type="entry name" value="LFA-3"/>
    <property type="match status" value="1"/>
</dbReference>
<evidence type="ECO:0000259" key="2">
    <source>
        <dbReference type="Pfam" id="PF07686"/>
    </source>
</evidence>
<evidence type="ECO:0000313" key="3">
    <source>
        <dbReference type="Proteomes" id="UP000515129"/>
    </source>
</evidence>
<dbReference type="SUPFAM" id="SSF48726">
    <property type="entry name" value="Immunoglobulin"/>
    <property type="match status" value="1"/>
</dbReference>
<dbReference type="InterPro" id="IPR013106">
    <property type="entry name" value="Ig_V-set"/>
</dbReference>
<feature type="transmembrane region" description="Helical" evidence="1">
    <location>
        <begin position="105"/>
        <end position="127"/>
    </location>
</feature>
<dbReference type="Pfam" id="PF07686">
    <property type="entry name" value="V-set"/>
    <property type="match status" value="1"/>
</dbReference>
<keyword evidence="1" id="KW-0472">Membrane</keyword>
<dbReference type="OrthoDB" id="8741746at2759"/>
<feature type="domain" description="Immunoglobulin V-set" evidence="2">
    <location>
        <begin position="2"/>
        <end position="93"/>
    </location>
</feature>
<accession>A0A6P6J9M6</accession>